<evidence type="ECO:0000313" key="3">
    <source>
        <dbReference type="Proteomes" id="UP001157353"/>
    </source>
</evidence>
<proteinExistence type="predicted"/>
<gene>
    <name evidence="2" type="ORF">GCM10007916_29010</name>
</gene>
<name>A0ABQ6E497_9GAMM</name>
<organism evidence="2 3">
    <name type="scientific">Psychromonas marina</name>
    <dbReference type="NCBI Taxonomy" id="88364"/>
    <lineage>
        <taxon>Bacteria</taxon>
        <taxon>Pseudomonadati</taxon>
        <taxon>Pseudomonadota</taxon>
        <taxon>Gammaproteobacteria</taxon>
        <taxon>Alteromonadales</taxon>
        <taxon>Psychromonadaceae</taxon>
        <taxon>Psychromonas</taxon>
    </lineage>
</organism>
<keyword evidence="1" id="KW-0472">Membrane</keyword>
<dbReference type="EMBL" id="BSPQ01000015">
    <property type="protein sequence ID" value="GLS91831.1"/>
    <property type="molecule type" value="Genomic_DNA"/>
</dbReference>
<evidence type="ECO:0000256" key="1">
    <source>
        <dbReference type="SAM" id="Phobius"/>
    </source>
</evidence>
<keyword evidence="1" id="KW-0812">Transmembrane</keyword>
<feature type="transmembrane region" description="Helical" evidence="1">
    <location>
        <begin position="12"/>
        <end position="31"/>
    </location>
</feature>
<keyword evidence="3" id="KW-1185">Reference proteome</keyword>
<evidence type="ECO:0000313" key="2">
    <source>
        <dbReference type="EMBL" id="GLS91831.1"/>
    </source>
</evidence>
<comment type="caution">
    <text evidence="2">The sequence shown here is derived from an EMBL/GenBank/DDBJ whole genome shotgun (WGS) entry which is preliminary data.</text>
</comment>
<keyword evidence="1" id="KW-1133">Transmembrane helix</keyword>
<dbReference type="RefSeq" id="WP_284204926.1">
    <property type="nucleotide sequence ID" value="NZ_BSPQ01000015.1"/>
</dbReference>
<reference evidence="3" key="1">
    <citation type="journal article" date="2019" name="Int. J. Syst. Evol. Microbiol.">
        <title>The Global Catalogue of Microorganisms (GCM) 10K type strain sequencing project: providing services to taxonomists for standard genome sequencing and annotation.</title>
        <authorList>
            <consortium name="The Broad Institute Genomics Platform"/>
            <consortium name="The Broad Institute Genome Sequencing Center for Infectious Disease"/>
            <person name="Wu L."/>
            <person name="Ma J."/>
        </authorList>
    </citation>
    <scope>NUCLEOTIDE SEQUENCE [LARGE SCALE GENOMIC DNA]</scope>
    <source>
        <strain evidence="3">NBRC 103166</strain>
    </source>
</reference>
<accession>A0ABQ6E497</accession>
<dbReference type="Proteomes" id="UP001157353">
    <property type="component" value="Unassembled WGS sequence"/>
</dbReference>
<sequence>MTEYYALKNYIFSLVITTLTGCFNTITALTLNDVMFEQYTSAIVGYKSNYKDIAILNHLGCTLVTGHFRISCQQASSHLIDVV</sequence>
<protein>
    <submittedName>
        <fullName evidence="2">Uncharacterized protein</fullName>
    </submittedName>
</protein>